<reference evidence="1 2" key="1">
    <citation type="submission" date="2024-01" db="EMBL/GenBank/DDBJ databases">
        <title>The genomes of 5 underutilized Papilionoideae crops provide insights into root nodulation and disease resistanc.</title>
        <authorList>
            <person name="Jiang F."/>
        </authorList>
    </citation>
    <scope>NUCLEOTIDE SEQUENCE [LARGE SCALE GENOMIC DNA]</scope>
    <source>
        <strain evidence="1">LVBAO_FW01</strain>
        <tissue evidence="1">Leaves</tissue>
    </source>
</reference>
<keyword evidence="2" id="KW-1185">Reference proteome</keyword>
<comment type="caution">
    <text evidence="1">The sequence shown here is derived from an EMBL/GenBank/DDBJ whole genome shotgun (WGS) entry which is preliminary data.</text>
</comment>
<dbReference type="EMBL" id="JAYMYQ010000008">
    <property type="protein sequence ID" value="KAK7314753.1"/>
    <property type="molecule type" value="Genomic_DNA"/>
</dbReference>
<organism evidence="1 2">
    <name type="scientific">Canavalia gladiata</name>
    <name type="common">Sword bean</name>
    <name type="synonym">Dolichos gladiatus</name>
    <dbReference type="NCBI Taxonomy" id="3824"/>
    <lineage>
        <taxon>Eukaryota</taxon>
        <taxon>Viridiplantae</taxon>
        <taxon>Streptophyta</taxon>
        <taxon>Embryophyta</taxon>
        <taxon>Tracheophyta</taxon>
        <taxon>Spermatophyta</taxon>
        <taxon>Magnoliopsida</taxon>
        <taxon>eudicotyledons</taxon>
        <taxon>Gunneridae</taxon>
        <taxon>Pentapetalae</taxon>
        <taxon>rosids</taxon>
        <taxon>fabids</taxon>
        <taxon>Fabales</taxon>
        <taxon>Fabaceae</taxon>
        <taxon>Papilionoideae</taxon>
        <taxon>50 kb inversion clade</taxon>
        <taxon>NPAAA clade</taxon>
        <taxon>indigoferoid/millettioid clade</taxon>
        <taxon>Phaseoleae</taxon>
        <taxon>Canavalia</taxon>
    </lineage>
</organism>
<protein>
    <submittedName>
        <fullName evidence="1">Uncharacterized protein</fullName>
    </submittedName>
</protein>
<dbReference type="AlphaFoldDB" id="A0AAN9KDK8"/>
<accession>A0AAN9KDK8</accession>
<evidence type="ECO:0000313" key="1">
    <source>
        <dbReference type="EMBL" id="KAK7314753.1"/>
    </source>
</evidence>
<gene>
    <name evidence="1" type="ORF">VNO77_33281</name>
</gene>
<proteinExistence type="predicted"/>
<dbReference type="Proteomes" id="UP001367508">
    <property type="component" value="Unassembled WGS sequence"/>
</dbReference>
<name>A0AAN9KDK8_CANGL</name>
<evidence type="ECO:0000313" key="2">
    <source>
        <dbReference type="Proteomes" id="UP001367508"/>
    </source>
</evidence>
<sequence length="156" mass="17938">MKCFDDNCSDLVHCLVGAWIGGRGMKCVDDNCSDLVQIAGRYLDLGEHFADASIKRKEADSYYAIVSKMTGLVSVFHDSLFRRLLFRTLILAYSEYSRVQKYFGLEYFQQRNTVFNMILPDNMLFGILSRDKKSVIYCVLNWPITIVPRFKTCDTG</sequence>